<reference evidence="6 7" key="1">
    <citation type="submission" date="2023-03" db="EMBL/GenBank/DDBJ databases">
        <title>Diaphorobacter basophil sp. nov., isolated from a sewage-treatment plant.</title>
        <authorList>
            <person name="Yang K."/>
        </authorList>
    </citation>
    <scope>NUCLEOTIDE SEQUENCE [LARGE SCALE GENOMIC DNA]</scope>
    <source>
        <strain evidence="6 7">Y-1</strain>
    </source>
</reference>
<dbReference type="Gene3D" id="1.10.10.10">
    <property type="entry name" value="Winged helix-like DNA-binding domain superfamily/Winged helix DNA-binding domain"/>
    <property type="match status" value="1"/>
</dbReference>
<dbReference type="PANTHER" id="PTHR30419:SF2">
    <property type="entry name" value="LYSR FAMILY TRANSCRIPTIONAL REGULATOR"/>
    <property type="match status" value="1"/>
</dbReference>
<evidence type="ECO:0000313" key="7">
    <source>
        <dbReference type="Proteomes" id="UP001303211"/>
    </source>
</evidence>
<dbReference type="InterPro" id="IPR005119">
    <property type="entry name" value="LysR_subst-bd"/>
</dbReference>
<dbReference type="InterPro" id="IPR050950">
    <property type="entry name" value="HTH-type_LysR_regulators"/>
</dbReference>
<evidence type="ECO:0000313" key="6">
    <source>
        <dbReference type="EMBL" id="WOO31564.1"/>
    </source>
</evidence>
<dbReference type="Gene3D" id="3.40.190.290">
    <property type="match status" value="1"/>
</dbReference>
<protein>
    <submittedName>
        <fullName evidence="6">LysR family transcriptional regulator</fullName>
    </submittedName>
</protein>
<organism evidence="6 7">
    <name type="scientific">Diaphorobacter limosus</name>
    <dbReference type="NCBI Taxonomy" id="3036128"/>
    <lineage>
        <taxon>Bacteria</taxon>
        <taxon>Pseudomonadati</taxon>
        <taxon>Pseudomonadota</taxon>
        <taxon>Betaproteobacteria</taxon>
        <taxon>Burkholderiales</taxon>
        <taxon>Comamonadaceae</taxon>
        <taxon>Diaphorobacter</taxon>
    </lineage>
</organism>
<keyword evidence="7" id="KW-1185">Reference proteome</keyword>
<evidence type="ECO:0000256" key="2">
    <source>
        <dbReference type="ARBA" id="ARBA00023015"/>
    </source>
</evidence>
<dbReference type="Pfam" id="PF00126">
    <property type="entry name" value="HTH_1"/>
    <property type="match status" value="1"/>
</dbReference>
<evidence type="ECO:0000256" key="3">
    <source>
        <dbReference type="ARBA" id="ARBA00023125"/>
    </source>
</evidence>
<dbReference type="PANTHER" id="PTHR30419">
    <property type="entry name" value="HTH-TYPE TRANSCRIPTIONAL REGULATOR YBHD"/>
    <property type="match status" value="1"/>
</dbReference>
<evidence type="ECO:0000256" key="1">
    <source>
        <dbReference type="ARBA" id="ARBA00009437"/>
    </source>
</evidence>
<comment type="similarity">
    <text evidence="1">Belongs to the LysR transcriptional regulatory family.</text>
</comment>
<accession>A0ABZ0J3P9</accession>
<dbReference type="PROSITE" id="PS50931">
    <property type="entry name" value="HTH_LYSR"/>
    <property type="match status" value="1"/>
</dbReference>
<dbReference type="RefSeq" id="WP_317701043.1">
    <property type="nucleotide sequence ID" value="NZ_CP136921.1"/>
</dbReference>
<dbReference type="SUPFAM" id="SSF53850">
    <property type="entry name" value="Periplasmic binding protein-like II"/>
    <property type="match status" value="1"/>
</dbReference>
<name>A0ABZ0J3P9_9BURK</name>
<dbReference type="Pfam" id="PF03466">
    <property type="entry name" value="LysR_substrate"/>
    <property type="match status" value="1"/>
</dbReference>
<proteinExistence type="inferred from homology"/>
<dbReference type="EMBL" id="CP136921">
    <property type="protein sequence ID" value="WOO31564.1"/>
    <property type="molecule type" value="Genomic_DNA"/>
</dbReference>
<dbReference type="InterPro" id="IPR000847">
    <property type="entry name" value="LysR_HTH_N"/>
</dbReference>
<evidence type="ECO:0000259" key="5">
    <source>
        <dbReference type="PROSITE" id="PS50931"/>
    </source>
</evidence>
<sequence>MRYELSDLRLFLEIAQARSLTAGAAAVFITPSAASYRLKNLEQALGTALFERTPRGMDPTPAGEAMLAHVRELFEGIERMQGDVSRFVSGVKGQVRLAANSSSLNGFVTPTLGRFLVAYPGIDVEIEERQSEAIPAAVLAREADVGIFAGPSDVQGLVTHAYAVDRLVIAAPSGHVLAAHQRIRLGAALDFDFVCMARASSNYLFLRDSAQRLGKIVRARLHGHSFDAVLALVAAGVGIAMVPSSVLGGRWQANPLAIIELDELWALRRLSLVVRKDARLPGFITEFVSFLLDDPQVAVTRASG</sequence>
<keyword evidence="2" id="KW-0805">Transcription regulation</keyword>
<keyword evidence="4" id="KW-0804">Transcription</keyword>
<dbReference type="InterPro" id="IPR036388">
    <property type="entry name" value="WH-like_DNA-bd_sf"/>
</dbReference>
<feature type="domain" description="HTH lysR-type" evidence="5">
    <location>
        <begin position="1"/>
        <end position="60"/>
    </location>
</feature>
<dbReference type="SUPFAM" id="SSF46785">
    <property type="entry name" value="Winged helix' DNA-binding domain"/>
    <property type="match status" value="1"/>
</dbReference>
<dbReference type="InterPro" id="IPR036390">
    <property type="entry name" value="WH_DNA-bd_sf"/>
</dbReference>
<keyword evidence="3" id="KW-0238">DNA-binding</keyword>
<dbReference type="Proteomes" id="UP001303211">
    <property type="component" value="Chromosome"/>
</dbReference>
<gene>
    <name evidence="6" type="ORF">P4826_14260</name>
</gene>
<evidence type="ECO:0000256" key="4">
    <source>
        <dbReference type="ARBA" id="ARBA00023163"/>
    </source>
</evidence>